<dbReference type="GO" id="GO:0005874">
    <property type="term" value="C:microtubule"/>
    <property type="evidence" value="ECO:0007669"/>
    <property type="project" value="UniProtKB-KW"/>
</dbReference>
<dbReference type="OMA" id="KPRSDFH"/>
<dbReference type="STRING" id="2880.D8LJ09"/>
<keyword evidence="3" id="KW-0493">Microtubule</keyword>
<dbReference type="GO" id="GO:0003777">
    <property type="term" value="F:microtubule motor activity"/>
    <property type="evidence" value="ECO:0007669"/>
    <property type="project" value="InterPro"/>
</dbReference>
<evidence type="ECO:0000256" key="8">
    <source>
        <dbReference type="ARBA" id="ARBA00023212"/>
    </source>
</evidence>
<feature type="compositionally biased region" description="Basic and acidic residues" evidence="11">
    <location>
        <begin position="927"/>
        <end position="943"/>
    </location>
</feature>
<evidence type="ECO:0000256" key="4">
    <source>
        <dbReference type="ARBA" id="ARBA00022741"/>
    </source>
</evidence>
<keyword evidence="14" id="KW-1185">Reference proteome</keyword>
<dbReference type="InParanoid" id="D8LJ09"/>
<dbReference type="PRINTS" id="PR00380">
    <property type="entry name" value="KINESINHEAVY"/>
</dbReference>
<dbReference type="InterPro" id="IPR036961">
    <property type="entry name" value="Kinesin_motor_dom_sf"/>
</dbReference>
<feature type="compositionally biased region" description="Low complexity" evidence="11">
    <location>
        <begin position="400"/>
        <end position="416"/>
    </location>
</feature>
<dbReference type="InterPro" id="IPR001752">
    <property type="entry name" value="Kinesin_motor_dom"/>
</dbReference>
<keyword evidence="4 9" id="KW-0547">Nucleotide-binding</keyword>
<feature type="region of interest" description="Disordered" evidence="11">
    <location>
        <begin position="375"/>
        <end position="530"/>
    </location>
</feature>
<feature type="compositionally biased region" description="Gly residues" evidence="11">
    <location>
        <begin position="882"/>
        <end position="894"/>
    </location>
</feature>
<evidence type="ECO:0000313" key="13">
    <source>
        <dbReference type="EMBL" id="CBN76893.1"/>
    </source>
</evidence>
<keyword evidence="2" id="KW-0963">Cytoplasm</keyword>
<dbReference type="EMBL" id="FN649733">
    <property type="protein sequence ID" value="CBN76893.1"/>
    <property type="molecule type" value="Genomic_DNA"/>
</dbReference>
<dbReference type="GO" id="GO:0008017">
    <property type="term" value="F:microtubule binding"/>
    <property type="evidence" value="ECO:0007669"/>
    <property type="project" value="InterPro"/>
</dbReference>
<dbReference type="InterPro" id="IPR027417">
    <property type="entry name" value="P-loop_NTPase"/>
</dbReference>
<feature type="compositionally biased region" description="Low complexity" evidence="11">
    <location>
        <begin position="489"/>
        <end position="500"/>
    </location>
</feature>
<dbReference type="eggNOG" id="KOG4280">
    <property type="taxonomic scope" value="Eukaryota"/>
</dbReference>
<dbReference type="InterPro" id="IPR019821">
    <property type="entry name" value="Kinesin_motor_CS"/>
</dbReference>
<dbReference type="EMBL" id="FN648409">
    <property type="protein sequence ID" value="CBN76893.1"/>
    <property type="molecule type" value="Genomic_DNA"/>
</dbReference>
<dbReference type="PROSITE" id="PS50067">
    <property type="entry name" value="KINESIN_MOTOR_2"/>
    <property type="match status" value="1"/>
</dbReference>
<evidence type="ECO:0000256" key="3">
    <source>
        <dbReference type="ARBA" id="ARBA00022701"/>
    </source>
</evidence>
<evidence type="ECO:0000313" key="14">
    <source>
        <dbReference type="Proteomes" id="UP000002630"/>
    </source>
</evidence>
<evidence type="ECO:0000256" key="11">
    <source>
        <dbReference type="SAM" id="MobiDB-lite"/>
    </source>
</evidence>
<dbReference type="Proteomes" id="UP000002630">
    <property type="component" value="Linkage Group LG08"/>
</dbReference>
<dbReference type="PANTHER" id="PTHR47969">
    <property type="entry name" value="CHROMOSOME-ASSOCIATED KINESIN KIF4A-RELATED"/>
    <property type="match status" value="1"/>
</dbReference>
<feature type="compositionally biased region" description="Low complexity" evidence="11">
    <location>
        <begin position="456"/>
        <end position="476"/>
    </location>
</feature>
<dbReference type="SUPFAM" id="SSF52540">
    <property type="entry name" value="P-loop containing nucleoside triphosphate hydrolases"/>
    <property type="match status" value="1"/>
</dbReference>
<dbReference type="InterPro" id="IPR027640">
    <property type="entry name" value="Kinesin-like_fam"/>
</dbReference>
<evidence type="ECO:0000256" key="10">
    <source>
        <dbReference type="SAM" id="Coils"/>
    </source>
</evidence>
<feature type="coiled-coil region" evidence="10">
    <location>
        <begin position="680"/>
        <end position="785"/>
    </location>
</feature>
<gene>
    <name evidence="13" type="ORF">Esi_0023_0170</name>
</gene>
<feature type="region of interest" description="Disordered" evidence="11">
    <location>
        <begin position="839"/>
        <end position="1005"/>
    </location>
</feature>
<evidence type="ECO:0000259" key="12">
    <source>
        <dbReference type="PROSITE" id="PS50067"/>
    </source>
</evidence>
<keyword evidence="7 9" id="KW-0505">Motor protein</keyword>
<evidence type="ECO:0000256" key="1">
    <source>
        <dbReference type="ARBA" id="ARBA00004245"/>
    </source>
</evidence>
<comment type="similarity">
    <text evidence="9">Belongs to the TRAFAC class myosin-kinesin ATPase superfamily. Kinesin family.</text>
</comment>
<comment type="subcellular location">
    <subcellularLocation>
        <location evidence="1">Cytoplasm</location>
        <location evidence="1">Cytoskeleton</location>
    </subcellularLocation>
</comment>
<evidence type="ECO:0000256" key="9">
    <source>
        <dbReference type="PROSITE-ProRule" id="PRU00283"/>
    </source>
</evidence>
<dbReference type="AlphaFoldDB" id="D8LJ09"/>
<reference evidence="13 14" key="1">
    <citation type="journal article" date="2010" name="Nature">
        <title>The Ectocarpus genome and the independent evolution of multicellularity in brown algae.</title>
        <authorList>
            <person name="Cock J.M."/>
            <person name="Sterck L."/>
            <person name="Rouze P."/>
            <person name="Scornet D."/>
            <person name="Allen A.E."/>
            <person name="Amoutzias G."/>
            <person name="Anthouard V."/>
            <person name="Artiguenave F."/>
            <person name="Aury J.M."/>
            <person name="Badger J.H."/>
            <person name="Beszteri B."/>
            <person name="Billiau K."/>
            <person name="Bonnet E."/>
            <person name="Bothwell J.H."/>
            <person name="Bowler C."/>
            <person name="Boyen C."/>
            <person name="Brownlee C."/>
            <person name="Carrano C.J."/>
            <person name="Charrier B."/>
            <person name="Cho G.Y."/>
            <person name="Coelho S.M."/>
            <person name="Collen J."/>
            <person name="Corre E."/>
            <person name="Da Silva C."/>
            <person name="Delage L."/>
            <person name="Delaroque N."/>
            <person name="Dittami S.M."/>
            <person name="Doulbeau S."/>
            <person name="Elias M."/>
            <person name="Farnham G."/>
            <person name="Gachon C.M."/>
            <person name="Gschloessl B."/>
            <person name="Heesch S."/>
            <person name="Jabbari K."/>
            <person name="Jubin C."/>
            <person name="Kawai H."/>
            <person name="Kimura K."/>
            <person name="Kloareg B."/>
            <person name="Kupper F.C."/>
            <person name="Lang D."/>
            <person name="Le Bail A."/>
            <person name="Leblanc C."/>
            <person name="Lerouge P."/>
            <person name="Lohr M."/>
            <person name="Lopez P.J."/>
            <person name="Martens C."/>
            <person name="Maumus F."/>
            <person name="Michel G."/>
            <person name="Miranda-Saavedra D."/>
            <person name="Morales J."/>
            <person name="Moreau H."/>
            <person name="Motomura T."/>
            <person name="Nagasato C."/>
            <person name="Napoli C.A."/>
            <person name="Nelson D.R."/>
            <person name="Nyvall-Collen P."/>
            <person name="Peters A.F."/>
            <person name="Pommier C."/>
            <person name="Potin P."/>
            <person name="Poulain J."/>
            <person name="Quesneville H."/>
            <person name="Read B."/>
            <person name="Rensing S.A."/>
            <person name="Ritter A."/>
            <person name="Rousvoal S."/>
            <person name="Samanta M."/>
            <person name="Samson G."/>
            <person name="Schroeder D.C."/>
            <person name="Segurens B."/>
            <person name="Strittmatter M."/>
            <person name="Tonon T."/>
            <person name="Tregear J.W."/>
            <person name="Valentin K."/>
            <person name="von Dassow P."/>
            <person name="Yamagishi T."/>
            <person name="Van de Peer Y."/>
            <person name="Wincker P."/>
        </authorList>
    </citation>
    <scope>NUCLEOTIDE SEQUENCE [LARGE SCALE GENOMIC DNA]</scope>
    <source>
        <strain evidence="14">Ec32 / CCAP1310/4</strain>
    </source>
</reference>
<evidence type="ECO:0000256" key="2">
    <source>
        <dbReference type="ARBA" id="ARBA00022490"/>
    </source>
</evidence>
<feature type="compositionally biased region" description="Basic and acidic residues" evidence="11">
    <location>
        <begin position="436"/>
        <end position="446"/>
    </location>
</feature>
<evidence type="ECO:0000256" key="7">
    <source>
        <dbReference type="ARBA" id="ARBA00023175"/>
    </source>
</evidence>
<keyword evidence="8" id="KW-0206">Cytoskeleton</keyword>
<keyword evidence="5 9" id="KW-0067">ATP-binding</keyword>
<dbReference type="PROSITE" id="PS00411">
    <property type="entry name" value="KINESIN_MOTOR_1"/>
    <property type="match status" value="1"/>
</dbReference>
<sequence length="1033" mass="111522">MVDKKPEKKQECVQVVVRCRPFSTKEKNENRGGIIGMETALFQISIRNPSKADHPPKNFTFDAVYDETTQQKAFYEESCYDLVEGVMEGYNGTIFAYGQTGCGKTHTMQGYNNPPELRGVIPHSFDHIFENIKGSVNTAFLIRCCYLEIYNEEVRDLLAVSGAGEKRDKLELKEDPNKGVYVKGLTQAVVSSQEGINCLMDQGQKMRTVGATAMNETSSRSHSIFTIVVEINDVDEAGKDHIRVGKLNLVDLAGSERASKTGASGNRLKEGCKINLSLSALGNVISALVDGNGKHIPYRDSKLTRLLQDSLGGNTKTLMVAAISPADYNYEETLSTLRYANRAKNIKNKPKINEDPKDAMLRQYKEEIEALKQQLAASLGAADSSSSGGGGDQRMPPSPSSGGATAEAAPSAADPRAPSREPPPTSSSPSAAAAEARIEHNPQQHDIEEEGGNDGDGTAEPAAIAATTATAPTVAAGPEREDRTATGGVASELSVVAAAATGGGEGVERGQAGGEEEARDELESGETKVASISQVPPDVVVQEKIVERVVVEEKVVVQEVEVEVESQKMAEHRQALENYSRAVEEQRNRLGQELETSVIRADVEKQAREEMARKLDALQTKVIGLSSSSSQDRRRARRASVATRTTSSRGGGDEKGGSGNGADSFGSPTEAETEDPEVIIARRNAEHRRMQAKLRQKRRKETRLELERVRALEEKAEVEKEMADVVGQAEEKERRLNKSRKKLERKLVEAREEIEDLAMEHETEREELLDSIRNQNRELQLWEQVARQILSSKEIARIWERGEYNEDDQTWILPHIKPRGSYVGDPCKLPLLAPPGALHGDGGGGFDGDTNSPASGRMSSAKKDRRRGGGRSEAGDTRASISGGGQLEGSGSRGRIGSRASVSGKGGGGGERGGSGIRRASITGRGANEDRPPRRAGGEEAAPKEGGGGVFNEADRPWESFAGRESGAPRSKAGASPASAILWDSGDSPADDHYRGLTPPISPSPVQTQFEDYSDIQIVAFGTMFFLAHSPFP</sequence>
<dbReference type="GO" id="GO:0005524">
    <property type="term" value="F:ATP binding"/>
    <property type="evidence" value="ECO:0007669"/>
    <property type="project" value="UniProtKB-UniRule"/>
</dbReference>
<dbReference type="PANTHER" id="PTHR47969:SF21">
    <property type="entry name" value="KINESIN-LIKE PROTEIN"/>
    <property type="match status" value="1"/>
</dbReference>
<evidence type="ECO:0000256" key="6">
    <source>
        <dbReference type="ARBA" id="ARBA00023054"/>
    </source>
</evidence>
<dbReference type="SMART" id="SM00129">
    <property type="entry name" value="KISc"/>
    <property type="match status" value="1"/>
</dbReference>
<feature type="compositionally biased region" description="Low complexity" evidence="11">
    <location>
        <begin position="639"/>
        <end position="648"/>
    </location>
</feature>
<name>D8LJ09_ECTSI</name>
<protein>
    <recommendedName>
        <fullName evidence="12">Kinesin motor domain-containing protein</fullName>
    </recommendedName>
</protein>
<proteinExistence type="inferred from homology"/>
<feature type="domain" description="Kinesin motor" evidence="12">
    <location>
        <begin position="12"/>
        <end position="346"/>
    </location>
</feature>
<dbReference type="Gene3D" id="3.40.850.10">
    <property type="entry name" value="Kinesin motor domain"/>
    <property type="match status" value="1"/>
</dbReference>
<feature type="compositionally biased region" description="Low complexity" evidence="11">
    <location>
        <begin position="917"/>
        <end position="926"/>
    </location>
</feature>
<evidence type="ECO:0000256" key="5">
    <source>
        <dbReference type="ARBA" id="ARBA00022840"/>
    </source>
</evidence>
<keyword evidence="6 10" id="KW-0175">Coiled coil</keyword>
<organism evidence="13 14">
    <name type="scientific">Ectocarpus siliculosus</name>
    <name type="common">Brown alga</name>
    <name type="synonym">Conferva siliculosa</name>
    <dbReference type="NCBI Taxonomy" id="2880"/>
    <lineage>
        <taxon>Eukaryota</taxon>
        <taxon>Sar</taxon>
        <taxon>Stramenopiles</taxon>
        <taxon>Ochrophyta</taxon>
        <taxon>PX clade</taxon>
        <taxon>Phaeophyceae</taxon>
        <taxon>Ectocarpales</taxon>
        <taxon>Ectocarpaceae</taxon>
        <taxon>Ectocarpus</taxon>
    </lineage>
</organism>
<dbReference type="Pfam" id="PF00225">
    <property type="entry name" value="Kinesin"/>
    <property type="match status" value="1"/>
</dbReference>
<feature type="binding site" evidence="9">
    <location>
        <begin position="98"/>
        <end position="105"/>
    </location>
    <ligand>
        <name>ATP</name>
        <dbReference type="ChEBI" id="CHEBI:30616"/>
    </ligand>
</feature>
<feature type="compositionally biased region" description="Gly residues" evidence="11">
    <location>
        <begin position="904"/>
        <end position="916"/>
    </location>
</feature>
<dbReference type="OrthoDB" id="3176171at2759"/>
<accession>D8LJ09</accession>
<dbReference type="FunFam" id="3.40.850.10:FF:000029">
    <property type="entry name" value="Kinesin-like protein KIF17"/>
    <property type="match status" value="1"/>
</dbReference>
<dbReference type="GO" id="GO:0007018">
    <property type="term" value="P:microtubule-based movement"/>
    <property type="evidence" value="ECO:0007669"/>
    <property type="project" value="InterPro"/>
</dbReference>
<feature type="region of interest" description="Disordered" evidence="11">
    <location>
        <begin position="615"/>
        <end position="677"/>
    </location>
</feature>
<feature type="compositionally biased region" description="Low complexity" evidence="11">
    <location>
        <begin position="375"/>
        <end position="386"/>
    </location>
</feature>